<comment type="caution">
    <text evidence="2">The sequence shown here is derived from an EMBL/GenBank/DDBJ whole genome shotgun (WGS) entry which is preliminary data.</text>
</comment>
<evidence type="ECO:0000313" key="2">
    <source>
        <dbReference type="EMBL" id="KAF6094682.1"/>
    </source>
</evidence>
<protein>
    <submittedName>
        <fullName evidence="2">Uncharacterized protein</fullName>
    </submittedName>
</protein>
<gene>
    <name evidence="2" type="ORF">HJG60_011792</name>
</gene>
<reference evidence="2 3" key="1">
    <citation type="journal article" date="2020" name="Nature">
        <title>Six reference-quality genomes reveal evolution of bat adaptations.</title>
        <authorList>
            <person name="Jebb D."/>
            <person name="Huang Z."/>
            <person name="Pippel M."/>
            <person name="Hughes G.M."/>
            <person name="Lavrichenko K."/>
            <person name="Devanna P."/>
            <person name="Winkler S."/>
            <person name="Jermiin L.S."/>
            <person name="Skirmuntt E.C."/>
            <person name="Katzourakis A."/>
            <person name="Burkitt-Gray L."/>
            <person name="Ray D.A."/>
            <person name="Sullivan K.A.M."/>
            <person name="Roscito J.G."/>
            <person name="Kirilenko B.M."/>
            <person name="Davalos L.M."/>
            <person name="Corthals A.P."/>
            <person name="Power M.L."/>
            <person name="Jones G."/>
            <person name="Ransome R.D."/>
            <person name="Dechmann D.K.N."/>
            <person name="Locatelli A.G."/>
            <person name="Puechmaille S.J."/>
            <person name="Fedrigo O."/>
            <person name="Jarvis E.D."/>
            <person name="Hiller M."/>
            <person name="Vernes S.C."/>
            <person name="Myers E.W."/>
            <person name="Teeling E.C."/>
        </authorList>
    </citation>
    <scope>NUCLEOTIDE SEQUENCE [LARGE SCALE GENOMIC DNA]</scope>
    <source>
        <strain evidence="2">Bat1K_MPI-CBG_1</strain>
    </source>
</reference>
<proteinExistence type="predicted"/>
<dbReference type="Proteomes" id="UP000664940">
    <property type="component" value="Unassembled WGS sequence"/>
</dbReference>
<evidence type="ECO:0000313" key="3">
    <source>
        <dbReference type="Proteomes" id="UP000664940"/>
    </source>
</evidence>
<dbReference type="EMBL" id="JABVXQ010000008">
    <property type="protein sequence ID" value="KAF6094682.1"/>
    <property type="molecule type" value="Genomic_DNA"/>
</dbReference>
<accession>A0A833ZLI0</accession>
<dbReference type="AlphaFoldDB" id="A0A833ZLI0"/>
<sequence length="198" mass="20934">MTHFSHLSRRSQVTYHSSSRREPALLPSLQSGAGVGLLPPCPCPPGLLEASWESLFGHPSGFAKLEMSKPPPLPPRNHLVAPSRVHLQVGGGCPAVTPLTHPVAPAGAIIPPVLTFPCVQGWCGGQGCVGGGPPKMPEGKRFVGNAIELSAWLETSCIDCGTQNRPHLFCSGVELVTTPPRRDTEAKGSWAGVTRTWD</sequence>
<evidence type="ECO:0000256" key="1">
    <source>
        <dbReference type="SAM" id="MobiDB-lite"/>
    </source>
</evidence>
<organism evidence="2 3">
    <name type="scientific">Phyllostomus discolor</name>
    <name type="common">pale spear-nosed bat</name>
    <dbReference type="NCBI Taxonomy" id="89673"/>
    <lineage>
        <taxon>Eukaryota</taxon>
        <taxon>Metazoa</taxon>
        <taxon>Chordata</taxon>
        <taxon>Craniata</taxon>
        <taxon>Vertebrata</taxon>
        <taxon>Euteleostomi</taxon>
        <taxon>Mammalia</taxon>
        <taxon>Eutheria</taxon>
        <taxon>Laurasiatheria</taxon>
        <taxon>Chiroptera</taxon>
        <taxon>Yangochiroptera</taxon>
        <taxon>Phyllostomidae</taxon>
        <taxon>Phyllostominae</taxon>
        <taxon>Phyllostomus</taxon>
    </lineage>
</organism>
<feature type="region of interest" description="Disordered" evidence="1">
    <location>
        <begin position="1"/>
        <end position="22"/>
    </location>
</feature>
<name>A0A833ZLI0_9CHIR</name>